<accession>A0ABY7TQF8</accession>
<proteinExistence type="inferred from homology"/>
<dbReference type="InterPro" id="IPR015813">
    <property type="entry name" value="Pyrv/PenolPyrv_kinase-like_dom"/>
</dbReference>
<dbReference type="InterPro" id="IPR005000">
    <property type="entry name" value="Aldolase/citrate-lyase_domain"/>
</dbReference>
<dbReference type="PANTHER" id="PTHR32308">
    <property type="entry name" value="LYASE BETA SUBUNIT, PUTATIVE (AFU_ORTHOLOGUE AFUA_4G13030)-RELATED"/>
    <property type="match status" value="1"/>
</dbReference>
<evidence type="ECO:0000256" key="3">
    <source>
        <dbReference type="ARBA" id="ARBA00022723"/>
    </source>
</evidence>
<dbReference type="EMBL" id="CP117411">
    <property type="protein sequence ID" value="WCT75180.1"/>
    <property type="molecule type" value="Genomic_DNA"/>
</dbReference>
<dbReference type="PANTHER" id="PTHR32308:SF0">
    <property type="entry name" value="HPCH_HPAI ALDOLASE_CITRATE LYASE DOMAIN-CONTAINING PROTEIN"/>
    <property type="match status" value="1"/>
</dbReference>
<evidence type="ECO:0000259" key="5">
    <source>
        <dbReference type="Pfam" id="PF03328"/>
    </source>
</evidence>
<keyword evidence="3" id="KW-0479">Metal-binding</keyword>
<organism evidence="6 7">
    <name type="scientific">Sphingomonas naphthae</name>
    <dbReference type="NCBI Taxonomy" id="1813468"/>
    <lineage>
        <taxon>Bacteria</taxon>
        <taxon>Pseudomonadati</taxon>
        <taxon>Pseudomonadota</taxon>
        <taxon>Alphaproteobacteria</taxon>
        <taxon>Sphingomonadales</taxon>
        <taxon>Sphingomonadaceae</taxon>
        <taxon>Sphingomonas</taxon>
    </lineage>
</organism>
<evidence type="ECO:0000256" key="2">
    <source>
        <dbReference type="ARBA" id="ARBA00005568"/>
    </source>
</evidence>
<sequence>MSALPRSWLFTPGSRPDRFAKAAATGADALILDLEDAVAEDRKVEARGHVIAFLDSAPAIAQAIAVRINPLGRAVGLEDLAALARLSRAPDYILVPKAEEPAELALVARVLDDAGSTARIAALVESARGIANAPALARATPRLAAMLFGAADYAADLGQQVGSFQPDFARAALVNAAAGGGVIAIDSPFFAIDRPDDLAAECGKVRALGYQGKAATHPAQLDPINAAFAPTADEQALARRILAAAPDGVGVLDGKMIDIAMVRWARRIA</sequence>
<dbReference type="Pfam" id="PF03328">
    <property type="entry name" value="HpcH_HpaI"/>
    <property type="match status" value="1"/>
</dbReference>
<evidence type="ECO:0000256" key="1">
    <source>
        <dbReference type="ARBA" id="ARBA00001946"/>
    </source>
</evidence>
<reference evidence="6 7" key="1">
    <citation type="submission" date="2023-02" db="EMBL/GenBank/DDBJ databases">
        <title>Genome sequence of Sphingomonas naphthae.</title>
        <authorList>
            <person name="Kim S."/>
            <person name="Heo J."/>
            <person name="Kwon S.-W."/>
        </authorList>
    </citation>
    <scope>NUCLEOTIDE SEQUENCE [LARGE SCALE GENOMIC DNA]</scope>
    <source>
        <strain evidence="6 7">KACC 18716</strain>
    </source>
</reference>
<keyword evidence="7" id="KW-1185">Reference proteome</keyword>
<dbReference type="PIRSF" id="PIRSF015582">
    <property type="entry name" value="Cit_lyase_B"/>
    <property type="match status" value="1"/>
</dbReference>
<name>A0ABY7TQF8_9SPHN</name>
<dbReference type="InterPro" id="IPR040442">
    <property type="entry name" value="Pyrv_kinase-like_dom_sf"/>
</dbReference>
<dbReference type="GO" id="GO:0016829">
    <property type="term" value="F:lyase activity"/>
    <property type="evidence" value="ECO:0007669"/>
    <property type="project" value="UniProtKB-KW"/>
</dbReference>
<protein>
    <submittedName>
        <fullName evidence="6">Aldolase/citrate lyase family protein</fullName>
    </submittedName>
</protein>
<dbReference type="InterPro" id="IPR011206">
    <property type="entry name" value="Citrate_lyase_beta/mcl1/mcl2"/>
</dbReference>
<keyword evidence="4" id="KW-0460">Magnesium</keyword>
<dbReference type="SUPFAM" id="SSF51621">
    <property type="entry name" value="Phosphoenolpyruvate/pyruvate domain"/>
    <property type="match status" value="1"/>
</dbReference>
<evidence type="ECO:0000313" key="6">
    <source>
        <dbReference type="EMBL" id="WCT75180.1"/>
    </source>
</evidence>
<evidence type="ECO:0000256" key="4">
    <source>
        <dbReference type="ARBA" id="ARBA00022842"/>
    </source>
</evidence>
<dbReference type="Gene3D" id="3.20.20.60">
    <property type="entry name" value="Phosphoenolpyruvate-binding domains"/>
    <property type="match status" value="1"/>
</dbReference>
<feature type="domain" description="HpcH/HpaI aldolase/citrate lyase" evidence="5">
    <location>
        <begin position="6"/>
        <end position="218"/>
    </location>
</feature>
<dbReference type="Proteomes" id="UP001220395">
    <property type="component" value="Chromosome"/>
</dbReference>
<evidence type="ECO:0000313" key="7">
    <source>
        <dbReference type="Proteomes" id="UP001220395"/>
    </source>
</evidence>
<comment type="cofactor">
    <cofactor evidence="1">
        <name>Mg(2+)</name>
        <dbReference type="ChEBI" id="CHEBI:18420"/>
    </cofactor>
</comment>
<dbReference type="RefSeq" id="WP_273690796.1">
    <property type="nucleotide sequence ID" value="NZ_CP117411.1"/>
</dbReference>
<comment type="similarity">
    <text evidence="2">Belongs to the HpcH/HpaI aldolase family.</text>
</comment>
<keyword evidence="6" id="KW-0456">Lyase</keyword>
<gene>
    <name evidence="6" type="ORF">PQ455_08170</name>
</gene>